<evidence type="ECO:0000313" key="1">
    <source>
        <dbReference type="EMBL" id="VTS03635.1"/>
    </source>
</evidence>
<gene>
    <name evidence="1" type="ORF">SOIL9_71170</name>
</gene>
<dbReference type="EMBL" id="LR593886">
    <property type="protein sequence ID" value="VTS03635.1"/>
    <property type="molecule type" value="Genomic_DNA"/>
</dbReference>
<evidence type="ECO:0000313" key="2">
    <source>
        <dbReference type="Proteomes" id="UP000464178"/>
    </source>
</evidence>
<reference evidence="1 2" key="1">
    <citation type="submission" date="2019-05" db="EMBL/GenBank/DDBJ databases">
        <authorList>
            <consortium name="Science for Life Laboratories"/>
        </authorList>
    </citation>
    <scope>NUCLEOTIDE SEQUENCE [LARGE SCALE GENOMIC DNA]</scope>
    <source>
        <strain evidence="1">Soil9</strain>
    </source>
</reference>
<dbReference type="AlphaFoldDB" id="A0A6P2DK02"/>
<protein>
    <submittedName>
        <fullName evidence="1">Uncharacterized protein</fullName>
    </submittedName>
</protein>
<proteinExistence type="predicted"/>
<keyword evidence="2" id="KW-1185">Reference proteome</keyword>
<name>A0A6P2DK02_9BACT</name>
<dbReference type="Proteomes" id="UP000464178">
    <property type="component" value="Chromosome"/>
</dbReference>
<dbReference type="RefSeq" id="WP_162673091.1">
    <property type="nucleotide sequence ID" value="NZ_LR593886.1"/>
</dbReference>
<dbReference type="KEGG" id="gms:SOIL9_71170"/>
<accession>A0A6P2DK02</accession>
<organism evidence="1 2">
    <name type="scientific">Gemmata massiliana</name>
    <dbReference type="NCBI Taxonomy" id="1210884"/>
    <lineage>
        <taxon>Bacteria</taxon>
        <taxon>Pseudomonadati</taxon>
        <taxon>Planctomycetota</taxon>
        <taxon>Planctomycetia</taxon>
        <taxon>Gemmatales</taxon>
        <taxon>Gemmataceae</taxon>
        <taxon>Gemmata</taxon>
    </lineage>
</organism>
<sequence>MPRRKPKPLPATGSDRALVAEMCVRPTVLRLLMLWGSYRDGFGQDAVARELGRLDPPVVVRANELSALYHTVLDHLTEQVRSKAA</sequence>